<comment type="caution">
    <text evidence="2">The sequence shown here is derived from an EMBL/GenBank/DDBJ whole genome shotgun (WGS) entry which is preliminary data.</text>
</comment>
<sequence>MKRLIGAHPAQLALMLACLALAAYAGSFLLGDPSVLTILIWFVGAAVAHDFVLYPLYTLIDRGLRRVPWRPRVPVVNHVRVPLLGAGLTFLLFLPGIIRQGEATHLAATSLTQQPYLGRWLLLVLAMFVVSGLVYAIRLLGTTRR</sequence>
<dbReference type="OrthoDB" id="4464568at2"/>
<dbReference type="AlphaFoldDB" id="A0A5C4M2Y3"/>
<organism evidence="2 3">
    <name type="scientific">Amycolatopsis alkalitolerans</name>
    <dbReference type="NCBI Taxonomy" id="2547244"/>
    <lineage>
        <taxon>Bacteria</taxon>
        <taxon>Bacillati</taxon>
        <taxon>Actinomycetota</taxon>
        <taxon>Actinomycetes</taxon>
        <taxon>Pseudonocardiales</taxon>
        <taxon>Pseudonocardiaceae</taxon>
        <taxon>Amycolatopsis</taxon>
    </lineage>
</organism>
<evidence type="ECO:0008006" key="4">
    <source>
        <dbReference type="Google" id="ProtNLM"/>
    </source>
</evidence>
<dbReference type="Proteomes" id="UP000305546">
    <property type="component" value="Unassembled WGS sequence"/>
</dbReference>
<evidence type="ECO:0000313" key="2">
    <source>
        <dbReference type="EMBL" id="TNC24212.1"/>
    </source>
</evidence>
<accession>A0A5C4M2Y3</accession>
<dbReference type="EMBL" id="VDFW01000016">
    <property type="protein sequence ID" value="TNC24212.1"/>
    <property type="molecule type" value="Genomic_DNA"/>
</dbReference>
<dbReference type="RefSeq" id="WP_139098165.1">
    <property type="nucleotide sequence ID" value="NZ_VDFW01000016.1"/>
</dbReference>
<keyword evidence="1" id="KW-1133">Transmembrane helix</keyword>
<evidence type="ECO:0000313" key="3">
    <source>
        <dbReference type="Proteomes" id="UP000305546"/>
    </source>
</evidence>
<feature type="transmembrane region" description="Helical" evidence="1">
    <location>
        <begin position="35"/>
        <end position="60"/>
    </location>
</feature>
<name>A0A5C4M2Y3_9PSEU</name>
<feature type="transmembrane region" description="Helical" evidence="1">
    <location>
        <begin position="118"/>
        <end position="140"/>
    </location>
</feature>
<keyword evidence="1" id="KW-0472">Membrane</keyword>
<proteinExistence type="predicted"/>
<feature type="transmembrane region" description="Helical" evidence="1">
    <location>
        <begin position="81"/>
        <end position="98"/>
    </location>
</feature>
<keyword evidence="3" id="KW-1185">Reference proteome</keyword>
<gene>
    <name evidence="2" type="ORF">FG385_19370</name>
</gene>
<protein>
    <recommendedName>
        <fullName evidence="4">Lipoprotein</fullName>
    </recommendedName>
</protein>
<dbReference type="PROSITE" id="PS51257">
    <property type="entry name" value="PROKAR_LIPOPROTEIN"/>
    <property type="match status" value="1"/>
</dbReference>
<reference evidence="2 3" key="1">
    <citation type="submission" date="2019-06" db="EMBL/GenBank/DDBJ databases">
        <title>Amycolatopsis alkalitolerans sp. nov., isolated from Gastrodia elata Blume.</title>
        <authorList>
            <person name="Narsing Rao M.P."/>
            <person name="Li W.J."/>
        </authorList>
    </citation>
    <scope>NUCLEOTIDE SEQUENCE [LARGE SCALE GENOMIC DNA]</scope>
    <source>
        <strain evidence="2 3">SYSUP0005</strain>
    </source>
</reference>
<keyword evidence="1" id="KW-0812">Transmembrane</keyword>
<evidence type="ECO:0000256" key="1">
    <source>
        <dbReference type="SAM" id="Phobius"/>
    </source>
</evidence>